<dbReference type="InterPro" id="IPR013584">
    <property type="entry name" value="RAP"/>
</dbReference>
<dbReference type="GeneID" id="7441870"/>
<dbReference type="PaxDb" id="35128-Thaps10042"/>
<dbReference type="EMBL" id="CM000650">
    <property type="protein sequence ID" value="EED88527.1"/>
    <property type="molecule type" value="Genomic_DNA"/>
</dbReference>
<protein>
    <recommendedName>
        <fullName evidence="1">RAP domain-containing protein</fullName>
    </recommendedName>
</protein>
<dbReference type="GO" id="GO:0035770">
    <property type="term" value="C:ribonucleoprotein granule"/>
    <property type="evidence" value="ECO:0000318"/>
    <property type="project" value="GO_Central"/>
</dbReference>
<evidence type="ECO:0000313" key="2">
    <source>
        <dbReference type="EMBL" id="EED88527.1"/>
    </source>
</evidence>
<dbReference type="InterPro" id="IPR050870">
    <property type="entry name" value="FAST_kinase"/>
</dbReference>
<dbReference type="PANTHER" id="PTHR21228">
    <property type="entry name" value="FAST LEU-RICH DOMAIN-CONTAINING"/>
    <property type="match status" value="1"/>
</dbReference>
<dbReference type="InParanoid" id="B8CD14"/>
<dbReference type="GO" id="GO:0005759">
    <property type="term" value="C:mitochondrial matrix"/>
    <property type="evidence" value="ECO:0000318"/>
    <property type="project" value="GO_Central"/>
</dbReference>
<reference evidence="2 3" key="1">
    <citation type="journal article" date="2004" name="Science">
        <title>The genome of the diatom Thalassiosira pseudonana: ecology, evolution, and metabolism.</title>
        <authorList>
            <person name="Armbrust E.V."/>
            <person name="Berges J.A."/>
            <person name="Bowler C."/>
            <person name="Green B.R."/>
            <person name="Martinez D."/>
            <person name="Putnam N.H."/>
            <person name="Zhou S."/>
            <person name="Allen A.E."/>
            <person name="Apt K.E."/>
            <person name="Bechner M."/>
            <person name="Brzezinski M.A."/>
            <person name="Chaal B.K."/>
            <person name="Chiovitti A."/>
            <person name="Davis A.K."/>
            <person name="Demarest M.S."/>
            <person name="Detter J.C."/>
            <person name="Glavina T."/>
            <person name="Goodstein D."/>
            <person name="Hadi M.Z."/>
            <person name="Hellsten U."/>
            <person name="Hildebrand M."/>
            <person name="Jenkins B.D."/>
            <person name="Jurka J."/>
            <person name="Kapitonov V.V."/>
            <person name="Kroger N."/>
            <person name="Lau W.W."/>
            <person name="Lane T.W."/>
            <person name="Larimer F.W."/>
            <person name="Lippmeier J.C."/>
            <person name="Lucas S."/>
            <person name="Medina M."/>
            <person name="Montsant A."/>
            <person name="Obornik M."/>
            <person name="Parker M.S."/>
            <person name="Palenik B."/>
            <person name="Pazour G.J."/>
            <person name="Richardson P.M."/>
            <person name="Rynearson T.A."/>
            <person name="Saito M.A."/>
            <person name="Schwartz D.C."/>
            <person name="Thamatrakoln K."/>
            <person name="Valentin K."/>
            <person name="Vardi A."/>
            <person name="Wilkerson F.P."/>
            <person name="Rokhsar D.S."/>
        </authorList>
    </citation>
    <scope>NUCLEOTIDE SEQUENCE [LARGE SCALE GENOMIC DNA]</scope>
    <source>
        <strain evidence="2 3">CCMP1335</strain>
    </source>
</reference>
<dbReference type="Pfam" id="PF08373">
    <property type="entry name" value="RAP"/>
    <property type="match status" value="1"/>
</dbReference>
<dbReference type="Proteomes" id="UP000001449">
    <property type="component" value="Chromosome 15"/>
</dbReference>
<dbReference type="eggNOG" id="ENOG502S18V">
    <property type="taxonomic scope" value="Eukaryota"/>
</dbReference>
<dbReference type="GO" id="GO:0044528">
    <property type="term" value="P:regulation of mitochondrial mRNA stability"/>
    <property type="evidence" value="ECO:0000318"/>
    <property type="project" value="GO_Central"/>
</dbReference>
<evidence type="ECO:0000259" key="1">
    <source>
        <dbReference type="PROSITE" id="PS51286"/>
    </source>
</evidence>
<feature type="domain" description="RAP" evidence="1">
    <location>
        <begin position="306"/>
        <end position="366"/>
    </location>
</feature>
<dbReference type="InterPro" id="IPR058917">
    <property type="entry name" value="RESC6_dom"/>
</dbReference>
<dbReference type="KEGG" id="tps:THAPSDRAFT_10042"/>
<dbReference type="RefSeq" id="XP_002294172.1">
    <property type="nucleotide sequence ID" value="XM_002294136.1"/>
</dbReference>
<dbReference type="AlphaFoldDB" id="B8CD14"/>
<organism evidence="2 3">
    <name type="scientific">Thalassiosira pseudonana</name>
    <name type="common">Marine diatom</name>
    <name type="synonym">Cyclotella nana</name>
    <dbReference type="NCBI Taxonomy" id="35128"/>
    <lineage>
        <taxon>Eukaryota</taxon>
        <taxon>Sar</taxon>
        <taxon>Stramenopiles</taxon>
        <taxon>Ochrophyta</taxon>
        <taxon>Bacillariophyta</taxon>
        <taxon>Coscinodiscophyceae</taxon>
        <taxon>Thalassiosirophycidae</taxon>
        <taxon>Thalassiosirales</taxon>
        <taxon>Thalassiosiraceae</taxon>
        <taxon>Thalassiosira</taxon>
    </lineage>
</organism>
<proteinExistence type="predicted"/>
<dbReference type="GO" id="GO:0003723">
    <property type="term" value="F:RNA binding"/>
    <property type="evidence" value="ECO:0000318"/>
    <property type="project" value="GO_Central"/>
</dbReference>
<sequence>MSQAPSACPLATAPLFEKVANHIESSRDLSSFIPQDYANIVWAFATAEALHPQLFEKVAKHIESSRDLASFIPQDYANIVWAYATAEASHPQLFEKVANHIESSRDLSSFIPQDYANIVWAYATAELSHPVLFSNVADSAIQRQSEFNSQDITNLLWAFASNGDIERNLYTKVAPSAAKLTSQYTCQQLTNIAWAYAVADVDAPTLFNEIFNEKCNKKMDAFSVESLMQLYQWHLWRAKEHSEEGLPQMLHEKCYNVFVSASASPSALQDDVVVELRAIGLHPEEEVLLQSGYRIDALVQVNGENFVIEVDGPSHFIGKIRDLKGSTKLKHRQVSTIDGIPIVSVPYWEWNKLRKDRKKKQKYLRSRLGLAESTESKDEKKQ</sequence>
<gene>
    <name evidence="2" type="ORF">THAPSDRAFT_10042</name>
</gene>
<dbReference type="HOGENOM" id="CLU_659535_0_0_1"/>
<dbReference type="SMART" id="SM00952">
    <property type="entry name" value="RAP"/>
    <property type="match status" value="1"/>
</dbReference>
<dbReference type="PROSITE" id="PS51286">
    <property type="entry name" value="RAP"/>
    <property type="match status" value="1"/>
</dbReference>
<evidence type="ECO:0000313" key="3">
    <source>
        <dbReference type="Proteomes" id="UP000001449"/>
    </source>
</evidence>
<dbReference type="Pfam" id="PF26188">
    <property type="entry name" value="RESC6"/>
    <property type="match status" value="1"/>
</dbReference>
<dbReference type="GO" id="GO:0000963">
    <property type="term" value="P:mitochondrial RNA processing"/>
    <property type="evidence" value="ECO:0000318"/>
    <property type="project" value="GO_Central"/>
</dbReference>
<accession>B8CD14</accession>
<reference evidence="2 3" key="2">
    <citation type="journal article" date="2008" name="Nature">
        <title>The Phaeodactylum genome reveals the evolutionary history of diatom genomes.</title>
        <authorList>
            <person name="Bowler C."/>
            <person name="Allen A.E."/>
            <person name="Badger J.H."/>
            <person name="Grimwood J."/>
            <person name="Jabbari K."/>
            <person name="Kuo A."/>
            <person name="Maheswari U."/>
            <person name="Martens C."/>
            <person name="Maumus F."/>
            <person name="Otillar R.P."/>
            <person name="Rayko E."/>
            <person name="Salamov A."/>
            <person name="Vandepoele K."/>
            <person name="Beszteri B."/>
            <person name="Gruber A."/>
            <person name="Heijde M."/>
            <person name="Katinka M."/>
            <person name="Mock T."/>
            <person name="Valentin K."/>
            <person name="Verret F."/>
            <person name="Berges J.A."/>
            <person name="Brownlee C."/>
            <person name="Cadoret J.P."/>
            <person name="Chiovitti A."/>
            <person name="Choi C.J."/>
            <person name="Coesel S."/>
            <person name="De Martino A."/>
            <person name="Detter J.C."/>
            <person name="Durkin C."/>
            <person name="Falciatore A."/>
            <person name="Fournet J."/>
            <person name="Haruta M."/>
            <person name="Huysman M.J."/>
            <person name="Jenkins B.D."/>
            <person name="Jiroutova K."/>
            <person name="Jorgensen R.E."/>
            <person name="Joubert Y."/>
            <person name="Kaplan A."/>
            <person name="Kroger N."/>
            <person name="Kroth P.G."/>
            <person name="La Roche J."/>
            <person name="Lindquist E."/>
            <person name="Lommer M."/>
            <person name="Martin-Jezequel V."/>
            <person name="Lopez P.J."/>
            <person name="Lucas S."/>
            <person name="Mangogna M."/>
            <person name="McGinnis K."/>
            <person name="Medlin L.K."/>
            <person name="Montsant A."/>
            <person name="Oudot-Le Secq M.P."/>
            <person name="Napoli C."/>
            <person name="Obornik M."/>
            <person name="Parker M.S."/>
            <person name="Petit J.L."/>
            <person name="Porcel B.M."/>
            <person name="Poulsen N."/>
            <person name="Robison M."/>
            <person name="Rychlewski L."/>
            <person name="Rynearson T.A."/>
            <person name="Schmutz J."/>
            <person name="Shapiro H."/>
            <person name="Siaut M."/>
            <person name="Stanley M."/>
            <person name="Sussman M.R."/>
            <person name="Taylor A.R."/>
            <person name="Vardi A."/>
            <person name="von Dassow P."/>
            <person name="Vyverman W."/>
            <person name="Willis A."/>
            <person name="Wyrwicz L.S."/>
            <person name="Rokhsar D.S."/>
            <person name="Weissenbach J."/>
            <person name="Armbrust E.V."/>
            <person name="Green B.R."/>
            <person name="Van de Peer Y."/>
            <person name="Grigoriev I.V."/>
        </authorList>
    </citation>
    <scope>NUCLEOTIDE SEQUENCE [LARGE SCALE GENOMIC DNA]</scope>
    <source>
        <strain evidence="2 3">CCMP1335</strain>
    </source>
</reference>
<dbReference type="STRING" id="35128.B8CD14"/>
<dbReference type="PANTHER" id="PTHR21228:SF40">
    <property type="entry name" value="LD45607P"/>
    <property type="match status" value="1"/>
</dbReference>
<keyword evidence="3" id="KW-1185">Reference proteome</keyword>
<dbReference type="OMA" id="KAWIHHA"/>
<name>B8CD14_THAPS</name>